<keyword evidence="6" id="KW-1185">Reference proteome</keyword>
<dbReference type="EMBL" id="BMAC01000192">
    <property type="protein sequence ID" value="GFP89491.1"/>
    <property type="molecule type" value="Genomic_DNA"/>
</dbReference>
<dbReference type="GO" id="GO:0000278">
    <property type="term" value="P:mitotic cell cycle"/>
    <property type="evidence" value="ECO:0007669"/>
    <property type="project" value="TreeGrafter"/>
</dbReference>
<evidence type="ECO:0000256" key="3">
    <source>
        <dbReference type="ARBA" id="ARBA00023212"/>
    </source>
</evidence>
<evidence type="ECO:0000256" key="1">
    <source>
        <dbReference type="ARBA" id="ARBA00022490"/>
    </source>
</evidence>
<comment type="similarity">
    <text evidence="4">Belongs to the TUBGCP family.</text>
</comment>
<dbReference type="GO" id="GO:0043015">
    <property type="term" value="F:gamma-tubulin binding"/>
    <property type="evidence" value="ECO:0007669"/>
    <property type="project" value="InterPro"/>
</dbReference>
<organism evidence="5 6">
    <name type="scientific">Phtheirospermum japonicum</name>
    <dbReference type="NCBI Taxonomy" id="374723"/>
    <lineage>
        <taxon>Eukaryota</taxon>
        <taxon>Viridiplantae</taxon>
        <taxon>Streptophyta</taxon>
        <taxon>Embryophyta</taxon>
        <taxon>Tracheophyta</taxon>
        <taxon>Spermatophyta</taxon>
        <taxon>Magnoliopsida</taxon>
        <taxon>eudicotyledons</taxon>
        <taxon>Gunneridae</taxon>
        <taxon>Pentapetalae</taxon>
        <taxon>asterids</taxon>
        <taxon>lamiids</taxon>
        <taxon>Lamiales</taxon>
        <taxon>Orobanchaceae</taxon>
        <taxon>Orobanchaceae incertae sedis</taxon>
        <taxon>Phtheirospermum</taxon>
    </lineage>
</organism>
<dbReference type="GO" id="GO:0007020">
    <property type="term" value="P:microtubule nucleation"/>
    <property type="evidence" value="ECO:0007669"/>
    <property type="project" value="InterPro"/>
</dbReference>
<reference evidence="5" key="1">
    <citation type="submission" date="2020-07" db="EMBL/GenBank/DDBJ databases">
        <title>Ethylene signaling mediates host invasion by parasitic plants.</title>
        <authorList>
            <person name="Yoshida S."/>
        </authorList>
    </citation>
    <scope>NUCLEOTIDE SEQUENCE</scope>
    <source>
        <strain evidence="5">Okayama</strain>
    </source>
</reference>
<keyword evidence="1 4" id="KW-0963">Cytoplasm</keyword>
<gene>
    <name evidence="5" type="ORF">PHJA_001092700</name>
</gene>
<dbReference type="GO" id="GO:0051011">
    <property type="term" value="F:microtubule minus-end binding"/>
    <property type="evidence" value="ECO:0007669"/>
    <property type="project" value="TreeGrafter"/>
</dbReference>
<evidence type="ECO:0000256" key="4">
    <source>
        <dbReference type="RuleBase" id="RU363050"/>
    </source>
</evidence>
<keyword evidence="2 4" id="KW-0493">Microtubule</keyword>
<dbReference type="PANTHER" id="PTHR19302">
    <property type="entry name" value="GAMMA TUBULIN COMPLEX PROTEIN"/>
    <property type="match status" value="1"/>
</dbReference>
<dbReference type="GO" id="GO:0051225">
    <property type="term" value="P:spindle assembly"/>
    <property type="evidence" value="ECO:0007669"/>
    <property type="project" value="TreeGrafter"/>
</dbReference>
<dbReference type="GO" id="GO:0000930">
    <property type="term" value="C:gamma-tubulin complex"/>
    <property type="evidence" value="ECO:0007669"/>
    <property type="project" value="TreeGrafter"/>
</dbReference>
<evidence type="ECO:0000313" key="5">
    <source>
        <dbReference type="EMBL" id="GFP89491.1"/>
    </source>
</evidence>
<dbReference type="Proteomes" id="UP000653305">
    <property type="component" value="Unassembled WGS sequence"/>
</dbReference>
<comment type="function">
    <text evidence="4">Component of the gamma-tubulin ring complex (gTuRC) which mediates microtubule nucleation.</text>
</comment>
<dbReference type="InterPro" id="IPR007259">
    <property type="entry name" value="GCP"/>
</dbReference>
<proteinExistence type="inferred from homology"/>
<dbReference type="OrthoDB" id="1711448at2759"/>
<dbReference type="GO" id="GO:0031122">
    <property type="term" value="P:cytoplasmic microtubule organization"/>
    <property type="evidence" value="ECO:0007669"/>
    <property type="project" value="TreeGrafter"/>
</dbReference>
<evidence type="ECO:0000313" key="6">
    <source>
        <dbReference type="Proteomes" id="UP000653305"/>
    </source>
</evidence>
<keyword evidence="3 4" id="KW-0206">Cytoskeleton</keyword>
<name>A0A830C5C0_9LAMI</name>
<accession>A0A830C5C0</accession>
<dbReference type="PANTHER" id="PTHR19302:SF13">
    <property type="entry name" value="GAMMA-TUBULIN COMPLEX COMPONENT 2"/>
    <property type="match status" value="1"/>
</dbReference>
<dbReference type="AlphaFoldDB" id="A0A830C5C0"/>
<evidence type="ECO:0000256" key="2">
    <source>
        <dbReference type="ARBA" id="ARBA00022701"/>
    </source>
</evidence>
<sequence>MGYQNKKTSKNPDRGSKFVVAADLVAADLKKNAKKSSRMSGIHKKLFKGPTGSGAGPGVDNPIGCYHAAIQELIVIDDLLSALVGIEGQYISIRRVHEKDDSANFQVDASMDQLMMGSMKALSILIKKASTANFTGSAVLNLLKSRAKAMAGDHVVRSLLEKMSQSANQAYLGILESLLLQLRGQIIFTTHPNETQRGWVEQVPWPTCSEGESKKNRSRHLGHKVIQLRKACSHPYLFPSIEPEPYQEEFEGGGDFANFSSKISGASFESGKVLCSWN</sequence>
<comment type="caution">
    <text evidence="5">The sequence shown here is derived from an EMBL/GenBank/DDBJ whole genome shotgun (WGS) entry which is preliminary data.</text>
</comment>
<comment type="subcellular location">
    <subcellularLocation>
        <location evidence="4">Cytoplasm</location>
        <location evidence="4">Cytoskeleton</location>
        <location evidence="4">Microtubule organizing center</location>
    </subcellularLocation>
</comment>
<dbReference type="GO" id="GO:0005874">
    <property type="term" value="C:microtubule"/>
    <property type="evidence" value="ECO:0007669"/>
    <property type="project" value="UniProtKB-KW"/>
</dbReference>
<dbReference type="GO" id="GO:0051321">
    <property type="term" value="P:meiotic cell cycle"/>
    <property type="evidence" value="ECO:0007669"/>
    <property type="project" value="TreeGrafter"/>
</dbReference>
<dbReference type="GO" id="GO:0000922">
    <property type="term" value="C:spindle pole"/>
    <property type="evidence" value="ECO:0007669"/>
    <property type="project" value="InterPro"/>
</dbReference>
<protein>
    <recommendedName>
        <fullName evidence="4">Gamma-tubulin complex component</fullName>
    </recommendedName>
</protein>